<keyword evidence="3" id="KW-1185">Reference proteome</keyword>
<accession>A0A101TBP0</accession>
<dbReference type="EMBL" id="LMWW01000001">
    <property type="protein sequence ID" value="KUN89314.1"/>
    <property type="molecule type" value="Genomic_DNA"/>
</dbReference>
<dbReference type="Gene3D" id="3.40.50.10320">
    <property type="entry name" value="LmbE-like"/>
    <property type="match status" value="1"/>
</dbReference>
<dbReference type="SUPFAM" id="SSF89372">
    <property type="entry name" value="Fucose-specific lectin"/>
    <property type="match status" value="2"/>
</dbReference>
<dbReference type="OrthoDB" id="6064917at2"/>
<proteinExistence type="predicted"/>
<organism evidence="2 3">
    <name type="scientific">Streptomyces griseoruber</name>
    <dbReference type="NCBI Taxonomy" id="1943"/>
    <lineage>
        <taxon>Bacteria</taxon>
        <taxon>Bacillati</taxon>
        <taxon>Actinomycetota</taxon>
        <taxon>Actinomycetes</taxon>
        <taxon>Kitasatosporales</taxon>
        <taxon>Streptomycetaceae</taxon>
        <taxon>Streptomyces</taxon>
    </lineage>
</organism>
<dbReference type="GO" id="GO:0016137">
    <property type="term" value="P:glycoside metabolic process"/>
    <property type="evidence" value="ECO:0007669"/>
    <property type="project" value="UniProtKB-ARBA"/>
</dbReference>
<dbReference type="SUPFAM" id="SSF102588">
    <property type="entry name" value="LmbE-like"/>
    <property type="match status" value="1"/>
</dbReference>
<dbReference type="STRING" id="1943.AQJ64_01175"/>
<dbReference type="Proteomes" id="UP000052982">
    <property type="component" value="Unassembled WGS sequence"/>
</dbReference>
<evidence type="ECO:0000313" key="2">
    <source>
        <dbReference type="EMBL" id="KUN89314.1"/>
    </source>
</evidence>
<evidence type="ECO:0000313" key="3">
    <source>
        <dbReference type="Proteomes" id="UP000052982"/>
    </source>
</evidence>
<dbReference type="PANTHER" id="PTHR12993:SF11">
    <property type="entry name" value="N-ACETYLGLUCOSAMINYL-PHOSPHATIDYLINOSITOL DE-N-ACETYLASE"/>
    <property type="match status" value="1"/>
</dbReference>
<dbReference type="InterPro" id="IPR003737">
    <property type="entry name" value="GlcNAc_PI_deacetylase-related"/>
</dbReference>
<dbReference type="Gene3D" id="2.120.10.70">
    <property type="entry name" value="Fucose-specific lectin"/>
    <property type="match status" value="1"/>
</dbReference>
<dbReference type="InterPro" id="IPR024078">
    <property type="entry name" value="LmbE-like_dom_sf"/>
</dbReference>
<sequence>MTSPASVLQVVAHPDDDLYFMNPAVFQGLKAGIRTTTVYLTAGDAGGLNPRPWQQEPAVEDRAAYGKARQNGIKAAYAAMLLGDRTAAWKPATLSTAGGAVAEAYSLADAPWVTLVFLNIRQHGTPEGPPRSLHALWHEEAERVPTLVVAGGLVHEPHAYTPAGLVDTLVQLMDLVRPTLVRTMDPDPDRLVHDEKYPQRHDFGDLSDHCDHTAAALFTWLALDRYQGPGENRTFTVESYRGYANERWPHNLSPQAVSLKEYFLNVYGAADGYDSGDPAGSGDYAVALNARSTGWVQSTAPRHPSGANWLLADRRGRLAAFAVVGQQAAVWLEARPGTDEWRGPFLLGGGPLAPGLAVSLTPDGRWQVFAERLSRLAADGDHTREIVLLEQAEPDGVFPGWVTLGNPSAGDPQRDRHLGTPAVTRDGRGRLHLFVRNAGQGLHTRIQETDGSWGGWTDLRGHELQEGIAALTAPNGHVEVFAASREGVFHWAQGSLDAPLSRAPRFRLTVPAGPAAAVVQPTGQVMTVYRQPGTGRLLMAQEDAPGGRWAQPAASIGGRGGFGAVALAASPSPATGTLVVTRGDLGGVAHRFLPGDGTWRELPTTELGGTIAGAPAAAFDALGRAVIAVLGADGRLAVARQLAPGSPEFGPWAVTG</sequence>
<dbReference type="GO" id="GO:0016811">
    <property type="term" value="F:hydrolase activity, acting on carbon-nitrogen (but not peptide) bonds, in linear amides"/>
    <property type="evidence" value="ECO:0007669"/>
    <property type="project" value="TreeGrafter"/>
</dbReference>
<dbReference type="AlphaFoldDB" id="A0A101TBP0"/>
<dbReference type="RefSeq" id="WP_055637462.1">
    <property type="nucleotide sequence ID" value="NZ_KQ948763.1"/>
</dbReference>
<dbReference type="Pfam" id="PF02585">
    <property type="entry name" value="PIG-L"/>
    <property type="match status" value="1"/>
</dbReference>
<evidence type="ECO:0000256" key="1">
    <source>
        <dbReference type="ARBA" id="ARBA00022833"/>
    </source>
</evidence>
<keyword evidence="1" id="KW-0862">Zinc</keyword>
<dbReference type="PANTHER" id="PTHR12993">
    <property type="entry name" value="N-ACETYLGLUCOSAMINYL-PHOSPHATIDYLINOSITOL DE-N-ACETYLASE-RELATED"/>
    <property type="match status" value="1"/>
</dbReference>
<name>A0A101TBP0_9ACTN</name>
<protein>
    <recommendedName>
        <fullName evidence="4">LmbE family protein</fullName>
    </recommendedName>
</protein>
<reference evidence="2 3" key="1">
    <citation type="submission" date="2015-10" db="EMBL/GenBank/DDBJ databases">
        <title>Draft genome sequence of Streptomyces griseoruber DSM 40281, type strain for the species Streptomyces griseoruber.</title>
        <authorList>
            <person name="Ruckert C."/>
            <person name="Winkler A."/>
            <person name="Kalinowski J."/>
            <person name="Kampfer P."/>
            <person name="Glaeser S."/>
        </authorList>
    </citation>
    <scope>NUCLEOTIDE SEQUENCE [LARGE SCALE GENOMIC DNA]</scope>
    <source>
        <strain evidence="2 3">DSM 40281</strain>
    </source>
</reference>
<comment type="caution">
    <text evidence="2">The sequence shown here is derived from an EMBL/GenBank/DDBJ whole genome shotgun (WGS) entry which is preliminary data.</text>
</comment>
<evidence type="ECO:0008006" key="4">
    <source>
        <dbReference type="Google" id="ProtNLM"/>
    </source>
</evidence>
<gene>
    <name evidence="2" type="ORF">AQJ64_01175</name>
</gene>